<keyword evidence="3" id="KW-1185">Reference proteome</keyword>
<keyword evidence="1" id="KW-0812">Transmembrane</keyword>
<comment type="caution">
    <text evidence="2">The sequence shown here is derived from an EMBL/GenBank/DDBJ whole genome shotgun (WGS) entry which is preliminary data.</text>
</comment>
<organism evidence="2 3">
    <name type="scientific">Diatrype stigma</name>
    <dbReference type="NCBI Taxonomy" id="117547"/>
    <lineage>
        <taxon>Eukaryota</taxon>
        <taxon>Fungi</taxon>
        <taxon>Dikarya</taxon>
        <taxon>Ascomycota</taxon>
        <taxon>Pezizomycotina</taxon>
        <taxon>Sordariomycetes</taxon>
        <taxon>Xylariomycetidae</taxon>
        <taxon>Xylariales</taxon>
        <taxon>Diatrypaceae</taxon>
        <taxon>Diatrype</taxon>
    </lineage>
</organism>
<sequence length="158" mass="17678">MELFIFASLATHLPQRDDIAKDAQADEPDLGSGRAKSNITGYIFGVTPGLAIWIVFGLTKEFRQIMYDRFVPRKWRRGEAGPTPLLQSPWTVPAPTPNHQHMSRLTLAPIATDIELQLDNLESQSMKRRATPDPDVLATPLLLPNRITDPLRSVHSTN</sequence>
<feature type="transmembrane region" description="Helical" evidence="1">
    <location>
        <begin position="40"/>
        <end position="59"/>
    </location>
</feature>
<keyword evidence="1" id="KW-1133">Transmembrane helix</keyword>
<name>A0AAN9YF45_9PEZI</name>
<protein>
    <submittedName>
        <fullName evidence="2">Uncharacterized protein</fullName>
    </submittedName>
</protein>
<accession>A0AAN9YF45</accession>
<evidence type="ECO:0000313" key="2">
    <source>
        <dbReference type="EMBL" id="KAK7740411.1"/>
    </source>
</evidence>
<dbReference type="EMBL" id="JAKJXP020000171">
    <property type="protein sequence ID" value="KAK7740411.1"/>
    <property type="molecule type" value="Genomic_DNA"/>
</dbReference>
<proteinExistence type="predicted"/>
<dbReference type="Proteomes" id="UP001320420">
    <property type="component" value="Unassembled WGS sequence"/>
</dbReference>
<evidence type="ECO:0000256" key="1">
    <source>
        <dbReference type="SAM" id="Phobius"/>
    </source>
</evidence>
<reference evidence="2 3" key="1">
    <citation type="submission" date="2024-02" db="EMBL/GenBank/DDBJ databases">
        <title>De novo assembly and annotation of 12 fungi associated with fruit tree decline syndrome in Ontario, Canada.</title>
        <authorList>
            <person name="Sulman M."/>
            <person name="Ellouze W."/>
            <person name="Ilyukhin E."/>
        </authorList>
    </citation>
    <scope>NUCLEOTIDE SEQUENCE [LARGE SCALE GENOMIC DNA]</scope>
    <source>
        <strain evidence="2 3">M11/M66-122</strain>
    </source>
</reference>
<dbReference type="AlphaFoldDB" id="A0AAN9YF45"/>
<gene>
    <name evidence="2" type="ORF">SLS62_011128</name>
</gene>
<evidence type="ECO:0000313" key="3">
    <source>
        <dbReference type="Proteomes" id="UP001320420"/>
    </source>
</evidence>
<keyword evidence="1" id="KW-0472">Membrane</keyword>